<dbReference type="NCBIfam" id="NF000955">
    <property type="entry name" value="PRK00099.1-1"/>
    <property type="match status" value="1"/>
</dbReference>
<dbReference type="GO" id="GO:0070180">
    <property type="term" value="F:large ribosomal subunit rRNA binding"/>
    <property type="evidence" value="ECO:0007669"/>
    <property type="project" value="UniProtKB-UniRule"/>
</dbReference>
<reference evidence="7" key="1">
    <citation type="submission" date="2017-09" db="EMBL/GenBank/DDBJ databases">
        <title>Depth-based differentiation of microbial function through sediment-hosted aquifers and enrichment of novel symbionts in the deep terrestrial subsurface.</title>
        <authorList>
            <person name="Probst A.J."/>
            <person name="Ladd B."/>
            <person name="Jarett J.K."/>
            <person name="Geller-Mcgrath D.E."/>
            <person name="Sieber C.M.K."/>
            <person name="Emerson J.B."/>
            <person name="Anantharaman K."/>
            <person name="Thomas B.C."/>
            <person name="Malmstrom R."/>
            <person name="Stieglmeier M."/>
            <person name="Klingl A."/>
            <person name="Woyke T."/>
            <person name="Ryan C.M."/>
            <person name="Banfield J.F."/>
        </authorList>
    </citation>
    <scope>NUCLEOTIDE SEQUENCE [LARGE SCALE GENOMIC DNA]</scope>
</reference>
<dbReference type="HAMAP" id="MF_00362">
    <property type="entry name" value="Ribosomal_uL10"/>
    <property type="match status" value="1"/>
</dbReference>
<comment type="subunit">
    <text evidence="5">Part of the ribosomal stalk of the 50S ribosomal subunit. The N-terminus interacts with L11 and the large rRNA to form the base of the stalk. The C-terminus forms an elongated spine to which L12 dimers bind in a sequential fashion forming a multimeric L10(L12)X complex.</text>
</comment>
<sequence>MAKTRKEKEDIVAVVVEKFRNAKAASFSNVSGFTMDQANALRDKAREMNSEVFITKKTLLALASKEAGFEGIDPNDFAGSILTAVSYGDEVSSAKLLMEFSKTNDSVELVAGVLEGKGLSAAEVNQLALLPSKEQLLGQLVGTLNAPVSGFVRVLAGNIRGLVTVLGAIKDQKTA</sequence>
<dbReference type="CDD" id="cd05797">
    <property type="entry name" value="Ribosomal_L10"/>
    <property type="match status" value="1"/>
</dbReference>
<dbReference type="EMBL" id="PFWT01000009">
    <property type="protein sequence ID" value="PJA46662.1"/>
    <property type="molecule type" value="Genomic_DNA"/>
</dbReference>
<dbReference type="GO" id="GO:0006412">
    <property type="term" value="P:translation"/>
    <property type="evidence" value="ECO:0007669"/>
    <property type="project" value="UniProtKB-UniRule"/>
</dbReference>
<name>A0A2M7XFM5_9BACT</name>
<keyword evidence="5" id="KW-0694">RNA-binding</keyword>
<dbReference type="PANTHER" id="PTHR11560">
    <property type="entry name" value="39S RIBOSOMAL PROTEIN L10, MITOCHONDRIAL"/>
    <property type="match status" value="1"/>
</dbReference>
<dbReference type="InterPro" id="IPR001790">
    <property type="entry name" value="Ribosomal_uL10"/>
</dbReference>
<dbReference type="GO" id="GO:0005840">
    <property type="term" value="C:ribosome"/>
    <property type="evidence" value="ECO:0007669"/>
    <property type="project" value="UniProtKB-KW"/>
</dbReference>
<comment type="similarity">
    <text evidence="1 5">Belongs to the universal ribosomal protein uL10 family.</text>
</comment>
<dbReference type="Proteomes" id="UP000231263">
    <property type="component" value="Unassembled WGS sequence"/>
</dbReference>
<keyword evidence="3 5" id="KW-0687">Ribonucleoprotein</keyword>
<dbReference type="InterPro" id="IPR043141">
    <property type="entry name" value="Ribosomal_uL10-like_sf"/>
</dbReference>
<evidence type="ECO:0000313" key="7">
    <source>
        <dbReference type="Proteomes" id="UP000231263"/>
    </source>
</evidence>
<evidence type="ECO:0000256" key="2">
    <source>
        <dbReference type="ARBA" id="ARBA00022980"/>
    </source>
</evidence>
<evidence type="ECO:0000256" key="4">
    <source>
        <dbReference type="ARBA" id="ARBA00035202"/>
    </source>
</evidence>
<comment type="caution">
    <text evidence="6">The sequence shown here is derived from an EMBL/GenBank/DDBJ whole genome shotgun (WGS) entry which is preliminary data.</text>
</comment>
<dbReference type="Gene3D" id="6.10.250.290">
    <property type="match status" value="1"/>
</dbReference>
<dbReference type="InterPro" id="IPR022973">
    <property type="entry name" value="Ribosomal_uL10_bac"/>
</dbReference>
<comment type="function">
    <text evidence="5">Forms part of the ribosomal stalk, playing a central role in the interaction of the ribosome with GTP-bound translation factors.</text>
</comment>
<evidence type="ECO:0000256" key="3">
    <source>
        <dbReference type="ARBA" id="ARBA00023274"/>
    </source>
</evidence>
<dbReference type="Gene3D" id="3.30.70.1730">
    <property type="match status" value="1"/>
</dbReference>
<evidence type="ECO:0000256" key="5">
    <source>
        <dbReference type="HAMAP-Rule" id="MF_00362"/>
    </source>
</evidence>
<dbReference type="InterPro" id="IPR047865">
    <property type="entry name" value="Ribosomal_uL10_bac_type"/>
</dbReference>
<protein>
    <recommendedName>
        <fullName evidence="4 5">Large ribosomal subunit protein uL10</fullName>
    </recommendedName>
</protein>
<evidence type="ECO:0000256" key="1">
    <source>
        <dbReference type="ARBA" id="ARBA00008889"/>
    </source>
</evidence>
<dbReference type="Pfam" id="PF00466">
    <property type="entry name" value="Ribosomal_L10"/>
    <property type="match status" value="1"/>
</dbReference>
<organism evidence="6 7">
    <name type="scientific">Candidatus Uhrbacteria bacterium CG_4_9_14_3_um_filter_41_35</name>
    <dbReference type="NCBI Taxonomy" id="1975034"/>
    <lineage>
        <taxon>Bacteria</taxon>
        <taxon>Candidatus Uhriibacteriota</taxon>
    </lineage>
</organism>
<evidence type="ECO:0000313" key="6">
    <source>
        <dbReference type="EMBL" id="PJA46662.1"/>
    </source>
</evidence>
<accession>A0A2M7XFM5</accession>
<dbReference type="GO" id="GO:1990904">
    <property type="term" value="C:ribonucleoprotein complex"/>
    <property type="evidence" value="ECO:0007669"/>
    <property type="project" value="UniProtKB-KW"/>
</dbReference>
<proteinExistence type="inferred from homology"/>
<keyword evidence="2 5" id="KW-0689">Ribosomal protein</keyword>
<dbReference type="AlphaFoldDB" id="A0A2M7XFM5"/>
<gene>
    <name evidence="5 6" type="primary">rplJ</name>
    <name evidence="6" type="ORF">CO173_02745</name>
</gene>
<dbReference type="SUPFAM" id="SSF160369">
    <property type="entry name" value="Ribosomal protein L10-like"/>
    <property type="match status" value="1"/>
</dbReference>
<keyword evidence="5" id="KW-0699">rRNA-binding</keyword>